<dbReference type="InterPro" id="IPR032675">
    <property type="entry name" value="LRR_dom_sf"/>
</dbReference>
<dbReference type="RefSeq" id="WP_117599387.1">
    <property type="nucleotide sequence ID" value="NZ_QSVA01000001.1"/>
</dbReference>
<organism evidence="1 2">
    <name type="scientific">Bacteroides uniformis</name>
    <dbReference type="NCBI Taxonomy" id="820"/>
    <lineage>
        <taxon>Bacteria</taxon>
        <taxon>Pseudomonadati</taxon>
        <taxon>Bacteroidota</taxon>
        <taxon>Bacteroidia</taxon>
        <taxon>Bacteroidales</taxon>
        <taxon>Bacteroidaceae</taxon>
        <taxon>Bacteroides</taxon>
    </lineage>
</organism>
<proteinExistence type="predicted"/>
<accession>A0A3E5F6B2</accession>
<sequence length="223" mass="26064">MEKYKVDYSEFSYFKGITIDFDSLEEGLDYAQRHNIKDVLVRSEKNDIKRVVNFDFLNGRDFIQTFHWIVSLSKRSNITGLYHLSKLKDFRWGVDNNFDLDLSLFPVLEKVNISYDAKISGWEMLHQLNWLQLSKVRTDNLSFLEKTISLQYLRIIGGSFTSIEGLEKCVNLKTLFLQRCTALTNLKPTIANLYNLERLNLETCRKVSVEELKGIAVRYISVI</sequence>
<dbReference type="Proteomes" id="UP000260759">
    <property type="component" value="Unassembled WGS sequence"/>
</dbReference>
<protein>
    <recommendedName>
        <fullName evidence="3">Leucine-rich repeat domain-containing protein</fullName>
    </recommendedName>
</protein>
<reference evidence="1 2" key="1">
    <citation type="submission" date="2018-08" db="EMBL/GenBank/DDBJ databases">
        <title>A genome reference for cultivated species of the human gut microbiota.</title>
        <authorList>
            <person name="Zou Y."/>
            <person name="Xue W."/>
            <person name="Luo G."/>
        </authorList>
    </citation>
    <scope>NUCLEOTIDE SEQUENCE [LARGE SCALE GENOMIC DNA]</scope>
    <source>
        <strain evidence="1 2">OM03-4</strain>
    </source>
</reference>
<comment type="caution">
    <text evidence="1">The sequence shown here is derived from an EMBL/GenBank/DDBJ whole genome shotgun (WGS) entry which is preliminary data.</text>
</comment>
<dbReference type="EMBL" id="QSVA01000001">
    <property type="protein sequence ID" value="RGN97587.1"/>
    <property type="molecule type" value="Genomic_DNA"/>
</dbReference>
<name>A0A3E5F6B2_BACUN</name>
<gene>
    <name evidence="1" type="ORF">DXB37_01655</name>
</gene>
<dbReference type="Gene3D" id="3.80.10.10">
    <property type="entry name" value="Ribonuclease Inhibitor"/>
    <property type="match status" value="1"/>
</dbReference>
<evidence type="ECO:0008006" key="3">
    <source>
        <dbReference type="Google" id="ProtNLM"/>
    </source>
</evidence>
<evidence type="ECO:0000313" key="2">
    <source>
        <dbReference type="Proteomes" id="UP000260759"/>
    </source>
</evidence>
<dbReference type="SUPFAM" id="SSF52058">
    <property type="entry name" value="L domain-like"/>
    <property type="match status" value="1"/>
</dbReference>
<dbReference type="AlphaFoldDB" id="A0A3E5F6B2"/>
<evidence type="ECO:0000313" key="1">
    <source>
        <dbReference type="EMBL" id="RGN97587.1"/>
    </source>
</evidence>